<dbReference type="Pfam" id="PF01683">
    <property type="entry name" value="EB"/>
    <property type="match status" value="1"/>
</dbReference>
<feature type="compositionally biased region" description="Low complexity" evidence="1">
    <location>
        <begin position="181"/>
        <end position="195"/>
    </location>
</feature>
<feature type="compositionally biased region" description="Low complexity" evidence="1">
    <location>
        <begin position="234"/>
        <end position="268"/>
    </location>
</feature>
<sequence>MCYVTREPTPSQNVVARYKRLHAVIRRLRHTDDEDDQKETLHRRDAERTRPAVPSFIRGGFIEVLHLKGREFAELLPAAPTVMLRFALLACLCLQQLPTSNADEVVLVSQAPSAAAADKNFNGTLSAEMLAAAALAGVNITIINGTAYEEYEVPDPAPPSGSGKEDSLAAMPAQQTALPGEEQAVPEPATVAAVETAKEQPEKTPETAKEPPTVVAPANEAPAAPLVKSDNVDTTTTTAATTTSTTTLSTTPNAEVTTPSVETTITTSSGPATVRVELGRLSVYPVPAVVENSGGVELFCSAGYHDSASIVWTLNDEPLEDVVQRSVISGRKDFFLKSLRIQVDRLETLPAPAGKYVFECVASVDGNLLKERVEIDSPYGDFCRNDSECASRNAVCGSSLACRCDGGHPVHLNSSHVTCRAAAHLGWPCSYDEQCTYAANNSHCGSKGECDCVETFKMETSPLGSLACVPRKTVSGPCNTDNDCKDIGAKCNPSGTCQCPPGTLENNGLCVGKLAAPQGQNNLTALINATGMPTGTNATTVTAETGAMSTAVNTSVASDPKKQHVPVRILKVREFPRGAPVKEHPNDTMDGRAQGLDGGVVKVDVPMHENDTSLGSQRMLTAGGCKCRHSAVLLLAATLQFAALFMSPL</sequence>
<feature type="compositionally biased region" description="Basic and acidic residues" evidence="1">
    <location>
        <begin position="196"/>
        <end position="209"/>
    </location>
</feature>
<evidence type="ECO:0000259" key="2">
    <source>
        <dbReference type="Pfam" id="PF01683"/>
    </source>
</evidence>
<name>A0A131YP29_RHIAP</name>
<organism evidence="3">
    <name type="scientific">Rhipicephalus appendiculatus</name>
    <name type="common">Brown ear tick</name>
    <dbReference type="NCBI Taxonomy" id="34631"/>
    <lineage>
        <taxon>Eukaryota</taxon>
        <taxon>Metazoa</taxon>
        <taxon>Ecdysozoa</taxon>
        <taxon>Arthropoda</taxon>
        <taxon>Chelicerata</taxon>
        <taxon>Arachnida</taxon>
        <taxon>Acari</taxon>
        <taxon>Parasitiformes</taxon>
        <taxon>Ixodida</taxon>
        <taxon>Ixodoidea</taxon>
        <taxon>Ixodidae</taxon>
        <taxon>Rhipicephalinae</taxon>
        <taxon>Rhipicephalus</taxon>
        <taxon>Rhipicephalus</taxon>
    </lineage>
</organism>
<feature type="region of interest" description="Disordered" evidence="1">
    <location>
        <begin position="151"/>
        <end position="213"/>
    </location>
</feature>
<evidence type="ECO:0000256" key="1">
    <source>
        <dbReference type="SAM" id="MobiDB-lite"/>
    </source>
</evidence>
<protein>
    <recommendedName>
        <fullName evidence="2">EB domain-containing protein</fullName>
    </recommendedName>
</protein>
<accession>A0A131YP29</accession>
<feature type="domain" description="EB" evidence="2">
    <location>
        <begin position="467"/>
        <end position="510"/>
    </location>
</feature>
<dbReference type="PANTHER" id="PTHR39069">
    <property type="entry name" value="ECDYSONE-INDUCIBLE GENE E1, ISOFORM A"/>
    <property type="match status" value="1"/>
</dbReference>
<dbReference type="PANTHER" id="PTHR39069:SF1">
    <property type="entry name" value="ECDYSONE-INDUCIBLE GENE E1, ISOFORM A"/>
    <property type="match status" value="1"/>
</dbReference>
<dbReference type="AlphaFoldDB" id="A0A131YP29"/>
<proteinExistence type="predicted"/>
<feature type="region of interest" description="Disordered" evidence="1">
    <location>
        <begin position="232"/>
        <end position="268"/>
    </location>
</feature>
<evidence type="ECO:0000313" key="3">
    <source>
        <dbReference type="EMBL" id="JAP79856.1"/>
    </source>
</evidence>
<dbReference type="InterPro" id="IPR006149">
    <property type="entry name" value="EB_dom"/>
</dbReference>
<reference evidence="3" key="1">
    <citation type="journal article" date="2016" name="Ticks Tick Borne Dis.">
        <title>De novo assembly and annotation of the salivary gland transcriptome of Rhipicephalus appendiculatus male and female ticks during blood feeding.</title>
        <authorList>
            <person name="de Castro M.H."/>
            <person name="de Klerk D."/>
            <person name="Pienaar R."/>
            <person name="Latif A.A."/>
            <person name="Rees D.J."/>
            <person name="Mans B.J."/>
        </authorList>
    </citation>
    <scope>NUCLEOTIDE SEQUENCE</scope>
    <source>
        <tissue evidence="3">Salivary glands</tissue>
    </source>
</reference>
<dbReference type="EMBL" id="GEDV01008701">
    <property type="protein sequence ID" value="JAP79856.1"/>
    <property type="molecule type" value="Transcribed_RNA"/>
</dbReference>